<keyword evidence="2" id="KW-1185">Reference proteome</keyword>
<accession>A0ACC2RK95</accession>
<dbReference type="EMBL" id="QTSX02007151">
    <property type="protein sequence ID" value="KAJ9050523.1"/>
    <property type="molecule type" value="Genomic_DNA"/>
</dbReference>
<proteinExistence type="predicted"/>
<dbReference type="Proteomes" id="UP001165960">
    <property type="component" value="Unassembled WGS sequence"/>
</dbReference>
<sequence length="290" mass="31739">MKSCTLCRPRHQPLSHQLPADRASSHQAPVVIKVTVSNPRTGSNLLPVTRQGGRWQELTCIWVCFDKENNHVRAANYKNLSLGVEPATFTEKQKSGQLRKPAGGHEPPTNHQGGCKPSLKREISFNWLSLTKADETTRASSQTGPGGLAAPNGSRATSSYTINDLGGSQPTMNDFCWVVQQIQYQLGLLNNLASKSVPVPTSSPENKAPVPIPPSSLKFNITSPTDVMKHHLQEDVSVSPANQINPVREDSCDRGWLNSHSGKTNHQDATQWSTRTAAQREDHKEDTGDN</sequence>
<protein>
    <submittedName>
        <fullName evidence="1">Uncharacterized protein</fullName>
    </submittedName>
</protein>
<reference evidence="1" key="1">
    <citation type="submission" date="2022-04" db="EMBL/GenBank/DDBJ databases">
        <title>Genome of the entomopathogenic fungus Entomophthora muscae.</title>
        <authorList>
            <person name="Elya C."/>
            <person name="Lovett B.R."/>
            <person name="Lee E."/>
            <person name="Macias A.M."/>
            <person name="Hajek A.E."/>
            <person name="De Bivort B.L."/>
            <person name="Kasson M.T."/>
            <person name="De Fine Licht H.H."/>
            <person name="Stajich J.E."/>
        </authorList>
    </citation>
    <scope>NUCLEOTIDE SEQUENCE</scope>
    <source>
        <strain evidence="1">Berkeley</strain>
    </source>
</reference>
<name>A0ACC2RK95_9FUNG</name>
<evidence type="ECO:0000313" key="2">
    <source>
        <dbReference type="Proteomes" id="UP001165960"/>
    </source>
</evidence>
<comment type="caution">
    <text evidence="1">The sequence shown here is derived from an EMBL/GenBank/DDBJ whole genome shotgun (WGS) entry which is preliminary data.</text>
</comment>
<organism evidence="1 2">
    <name type="scientific">Entomophthora muscae</name>
    <dbReference type="NCBI Taxonomy" id="34485"/>
    <lineage>
        <taxon>Eukaryota</taxon>
        <taxon>Fungi</taxon>
        <taxon>Fungi incertae sedis</taxon>
        <taxon>Zoopagomycota</taxon>
        <taxon>Entomophthoromycotina</taxon>
        <taxon>Entomophthoromycetes</taxon>
        <taxon>Entomophthorales</taxon>
        <taxon>Entomophthoraceae</taxon>
        <taxon>Entomophthora</taxon>
    </lineage>
</organism>
<evidence type="ECO:0000313" key="1">
    <source>
        <dbReference type="EMBL" id="KAJ9050523.1"/>
    </source>
</evidence>
<gene>
    <name evidence="1" type="ORF">DSO57_1013760</name>
</gene>